<evidence type="ECO:0000256" key="2">
    <source>
        <dbReference type="SAM" id="MobiDB-lite"/>
    </source>
</evidence>
<keyword evidence="3" id="KW-1185">Reference proteome</keyword>
<keyword evidence="1" id="KW-0175">Coiled coil</keyword>
<sequence length="320" mass="37281">MPQSINNINYQRNPLHLSGNLHKGDKFASTPTSSLSESESLLQLKQKIQKHPAPGDGARRLEQLVKQPFCATFRKTASSEANRINGAESSHKSELPEVHKECFNQFEAMKVKMEKMEEQLHMVQRQNNKNTENLDVCQKQAASINLNKYKKINYDEQHTFFQNSICKCKSNNCTTFQMSFGRSSTSVLKQNDKIEKRFQRIEEQLNVERRAREDMYTQHSERFDKFDAKMEKMESNIDAKMEKMESNIDAKMEKMESNIDAKMEKMESNIDAKMEKMESNIDAKMEKMSLSIDAKFEKLSNIIIQMNNNEKKISDDYTLR</sequence>
<proteinExistence type="predicted"/>
<reference evidence="4" key="1">
    <citation type="submission" date="2016-11" db="UniProtKB">
        <authorList>
            <consortium name="WormBaseParasite"/>
        </authorList>
    </citation>
    <scope>IDENTIFICATION</scope>
</reference>
<accession>A0A1I8BZI7</accession>
<dbReference type="WBParaSite" id="MhA1_Contig833.frz3.gene1">
    <property type="protein sequence ID" value="MhA1_Contig833.frz3.gene1"/>
    <property type="gene ID" value="MhA1_Contig833.frz3.gene1"/>
</dbReference>
<dbReference type="Gene3D" id="1.20.120.20">
    <property type="entry name" value="Apolipoprotein"/>
    <property type="match status" value="1"/>
</dbReference>
<organism evidence="3 4">
    <name type="scientific">Meloidogyne hapla</name>
    <name type="common">Root-knot nematode worm</name>
    <dbReference type="NCBI Taxonomy" id="6305"/>
    <lineage>
        <taxon>Eukaryota</taxon>
        <taxon>Metazoa</taxon>
        <taxon>Ecdysozoa</taxon>
        <taxon>Nematoda</taxon>
        <taxon>Chromadorea</taxon>
        <taxon>Rhabditida</taxon>
        <taxon>Tylenchina</taxon>
        <taxon>Tylenchomorpha</taxon>
        <taxon>Tylenchoidea</taxon>
        <taxon>Meloidogynidae</taxon>
        <taxon>Meloidogyninae</taxon>
        <taxon>Meloidogyne</taxon>
    </lineage>
</organism>
<protein>
    <submittedName>
        <fullName evidence="4">TACC_C domain-containing protein</fullName>
    </submittedName>
</protein>
<evidence type="ECO:0000313" key="3">
    <source>
        <dbReference type="Proteomes" id="UP000095281"/>
    </source>
</evidence>
<evidence type="ECO:0000313" key="4">
    <source>
        <dbReference type="WBParaSite" id="MhA1_Contig833.frz3.gene1"/>
    </source>
</evidence>
<evidence type="ECO:0000256" key="1">
    <source>
        <dbReference type="SAM" id="Coils"/>
    </source>
</evidence>
<dbReference type="Proteomes" id="UP000095281">
    <property type="component" value="Unplaced"/>
</dbReference>
<dbReference type="AlphaFoldDB" id="A0A1I8BZI7"/>
<feature type="compositionally biased region" description="Polar residues" evidence="2">
    <location>
        <begin position="1"/>
        <end position="12"/>
    </location>
</feature>
<feature type="coiled-coil region" evidence="1">
    <location>
        <begin position="191"/>
        <end position="243"/>
    </location>
</feature>
<name>A0A1I8BZI7_MELHA</name>
<feature type="region of interest" description="Disordered" evidence="2">
    <location>
        <begin position="1"/>
        <end position="35"/>
    </location>
</feature>
<feature type="coiled-coil region" evidence="1">
    <location>
        <begin position="99"/>
        <end position="133"/>
    </location>
</feature>